<dbReference type="GO" id="GO:0005737">
    <property type="term" value="C:cytoplasm"/>
    <property type="evidence" value="ECO:0007669"/>
    <property type="project" value="UniProtKB-SubCell"/>
</dbReference>
<dbReference type="AlphaFoldDB" id="A0A8H7F0X2"/>
<comment type="similarity">
    <text evidence="2">Belongs to the SVF1 family.</text>
</comment>
<comment type="caution">
    <text evidence="6">The sequence shown here is derived from an EMBL/GenBank/DDBJ whole genome shotgun (WGS) entry which is preliminary data.</text>
</comment>
<dbReference type="InterPro" id="IPR013931">
    <property type="entry name" value="Svf1-like_N"/>
</dbReference>
<evidence type="ECO:0000256" key="1">
    <source>
        <dbReference type="ARBA" id="ARBA00004496"/>
    </source>
</evidence>
<dbReference type="Pfam" id="PF08622">
    <property type="entry name" value="Svf1"/>
    <property type="match status" value="1"/>
</dbReference>
<gene>
    <name evidence="6" type="ORF">Agabi119p4_5935</name>
</gene>
<dbReference type="Pfam" id="PF17187">
    <property type="entry name" value="Svf1_C"/>
    <property type="match status" value="1"/>
</dbReference>
<evidence type="ECO:0000259" key="5">
    <source>
        <dbReference type="Pfam" id="PF17187"/>
    </source>
</evidence>
<dbReference type="InterPro" id="IPR051385">
    <property type="entry name" value="Ceramide-binding_SVF1"/>
</dbReference>
<dbReference type="Proteomes" id="UP000629468">
    <property type="component" value="Unassembled WGS sequence"/>
</dbReference>
<organism evidence="6 7">
    <name type="scientific">Agaricus bisporus var. burnettii</name>
    <dbReference type="NCBI Taxonomy" id="192524"/>
    <lineage>
        <taxon>Eukaryota</taxon>
        <taxon>Fungi</taxon>
        <taxon>Dikarya</taxon>
        <taxon>Basidiomycota</taxon>
        <taxon>Agaricomycotina</taxon>
        <taxon>Agaricomycetes</taxon>
        <taxon>Agaricomycetidae</taxon>
        <taxon>Agaricales</taxon>
        <taxon>Agaricineae</taxon>
        <taxon>Agaricaceae</taxon>
        <taxon>Agaricus</taxon>
    </lineage>
</organism>
<dbReference type="PANTHER" id="PTHR47107:SF1">
    <property type="entry name" value="CERAMIDE-BINDING PROTEIN SVF1-RELATED"/>
    <property type="match status" value="1"/>
</dbReference>
<dbReference type="GO" id="GO:0006979">
    <property type="term" value="P:response to oxidative stress"/>
    <property type="evidence" value="ECO:0007669"/>
    <property type="project" value="InterPro"/>
</dbReference>
<comment type="subcellular location">
    <subcellularLocation>
        <location evidence="1">Cytoplasm</location>
    </subcellularLocation>
</comment>
<protein>
    <recommendedName>
        <fullName evidence="8">Survival factor 1</fullName>
    </recommendedName>
</protein>
<evidence type="ECO:0000313" key="7">
    <source>
        <dbReference type="Proteomes" id="UP000629468"/>
    </source>
</evidence>
<keyword evidence="3" id="KW-0963">Cytoplasm</keyword>
<dbReference type="PANTHER" id="PTHR47107">
    <property type="entry name" value="SVF1-LIKE PROTEIN YDR222W-RELATED"/>
    <property type="match status" value="1"/>
</dbReference>
<evidence type="ECO:0000259" key="4">
    <source>
        <dbReference type="Pfam" id="PF08622"/>
    </source>
</evidence>
<evidence type="ECO:0000256" key="2">
    <source>
        <dbReference type="ARBA" id="ARBA00009069"/>
    </source>
</evidence>
<dbReference type="EMBL" id="JABXXO010000008">
    <property type="protein sequence ID" value="KAF7771624.1"/>
    <property type="molecule type" value="Genomic_DNA"/>
</dbReference>
<evidence type="ECO:0008006" key="8">
    <source>
        <dbReference type="Google" id="ProtNLM"/>
    </source>
</evidence>
<dbReference type="InterPro" id="IPR033394">
    <property type="entry name" value="Svf1-like_C"/>
</dbReference>
<evidence type="ECO:0000313" key="6">
    <source>
        <dbReference type="EMBL" id="KAF7771624.1"/>
    </source>
</evidence>
<name>A0A8H7F0X2_AGABI</name>
<feature type="domain" description="Svf1-like C-terminal" evidence="5">
    <location>
        <begin position="224"/>
        <end position="425"/>
    </location>
</feature>
<sequence>MFSSLFSTSAPADLTAQNFTPVNSGLSAEELCGELQQSDTEWLCAGGFATETQIWYVVTEDGKSVMCQIIHSAVGLWYPQIQFTFKIYDSKTGEQFWKSVNATNFVTPPPGLDKRSSKADQFSVTYKSHPDNPDFPESYTFNANLGQDMQISMELKRYGTAPGFKVGKGPKGGYSYFGPDLEKPDGYVIHRFWPRMLAEGHYVQNGQAHMFKGGSMFVHAIQGMRPNLVASSWNFGHFQSSIADGVSAIQMEFKTTSQYGKRGAGSGGVSVNVGSIVVDNKLVAVTAQTVWPDEDSDESVVKSKATHLRPEVDPDTGYKKPEEISYEWKGPSLVPGAPGDITAHQVVSVGSVANPQGLIEKVDVLAEIPYVVKMAVNYVAGTKPFIYQWFNPAVLEIKGPEEVSAGLSKGKKVEGWLYNEATFISV</sequence>
<reference evidence="6 7" key="1">
    <citation type="journal article" name="Sci. Rep.">
        <title>Telomere-to-telomere assembled and centromere annotated genomes of the two main subspecies of the button mushroom Agaricus bisporus reveal especially polymorphic chromosome ends.</title>
        <authorList>
            <person name="Sonnenberg A.S.M."/>
            <person name="Sedaghat-Telgerd N."/>
            <person name="Lavrijssen B."/>
            <person name="Ohm R.A."/>
            <person name="Hendrickx P.M."/>
            <person name="Scholtmeijer K."/>
            <person name="Baars J.J.P."/>
            <person name="van Peer A."/>
        </authorList>
    </citation>
    <scope>NUCLEOTIDE SEQUENCE [LARGE SCALE GENOMIC DNA]</scope>
    <source>
        <strain evidence="6 7">H119_p4</strain>
    </source>
</reference>
<dbReference type="SUPFAM" id="SSF159245">
    <property type="entry name" value="AttH-like"/>
    <property type="match status" value="1"/>
</dbReference>
<feature type="domain" description="Svf1-like N-terminal" evidence="4">
    <location>
        <begin position="50"/>
        <end position="222"/>
    </location>
</feature>
<proteinExistence type="inferred from homology"/>
<evidence type="ECO:0000256" key="3">
    <source>
        <dbReference type="ARBA" id="ARBA00022490"/>
    </source>
</evidence>
<accession>A0A8H7F0X2</accession>